<organism evidence="1 2">
    <name type="scientific">Alitibacter langaaensis DSM 22999</name>
    <dbReference type="NCBI Taxonomy" id="1122935"/>
    <lineage>
        <taxon>Bacteria</taxon>
        <taxon>Pseudomonadati</taxon>
        <taxon>Pseudomonadota</taxon>
        <taxon>Gammaproteobacteria</taxon>
        <taxon>Pasteurellales</taxon>
        <taxon>Pasteurellaceae</taxon>
        <taxon>Alitibacter</taxon>
    </lineage>
</organism>
<dbReference type="Pfam" id="PF05258">
    <property type="entry name" value="DciA"/>
    <property type="match status" value="1"/>
</dbReference>
<dbReference type="InterPro" id="IPR007922">
    <property type="entry name" value="DciA-like"/>
</dbReference>
<protein>
    <submittedName>
        <fullName evidence="1">Uncharacterized protein DUF721</fullName>
    </submittedName>
</protein>
<evidence type="ECO:0000313" key="1">
    <source>
        <dbReference type="EMBL" id="PVX38802.1"/>
    </source>
</evidence>
<dbReference type="AlphaFoldDB" id="A0A2U0T5B1"/>
<evidence type="ECO:0000313" key="2">
    <source>
        <dbReference type="Proteomes" id="UP000245909"/>
    </source>
</evidence>
<comment type="caution">
    <text evidence="1">The sequence shown here is derived from an EMBL/GenBank/DDBJ whole genome shotgun (WGS) entry which is preliminary data.</text>
</comment>
<keyword evidence="2" id="KW-1185">Reference proteome</keyword>
<name>A0A2U0T5B1_9PAST</name>
<accession>A0A2U0T5B1</accession>
<proteinExistence type="predicted"/>
<reference evidence="1 2" key="1">
    <citation type="submission" date="2018-05" db="EMBL/GenBank/DDBJ databases">
        <title>Genomic Encyclopedia of Type Strains, Phase IV (KMG-IV): sequencing the most valuable type-strain genomes for metagenomic binning, comparative biology and taxonomic classification.</title>
        <authorList>
            <person name="Goeker M."/>
        </authorList>
    </citation>
    <scope>NUCLEOTIDE SEQUENCE [LARGE SCALE GENOMIC DNA]</scope>
    <source>
        <strain evidence="1 2">DSM 22999</strain>
    </source>
</reference>
<dbReference type="EMBL" id="QENU01000007">
    <property type="protein sequence ID" value="PVX38802.1"/>
    <property type="molecule type" value="Genomic_DNA"/>
</dbReference>
<dbReference type="RefSeq" id="WP_116631879.1">
    <property type="nucleotide sequence ID" value="NZ_QENU01000007.1"/>
</dbReference>
<dbReference type="OrthoDB" id="5683143at2"/>
<gene>
    <name evidence="1" type="ORF">C8D76_10723</name>
</gene>
<sequence>MDKTKRYQKAMNIKELLETSNLAGVMKKGLLLNELNNQIKSIFPSHFNGLYQIVNFDENSLNIDVISAVVRQGFLFRQQELLSLIQLQHPEITRLNFRINPQLSPK</sequence>
<dbReference type="Proteomes" id="UP000245909">
    <property type="component" value="Unassembled WGS sequence"/>
</dbReference>